<dbReference type="InterPro" id="IPR045054">
    <property type="entry name" value="P4HA-like"/>
</dbReference>
<accession>A0A507AL47</accession>
<dbReference type="GO" id="GO:0005783">
    <property type="term" value="C:endoplasmic reticulum"/>
    <property type="evidence" value="ECO:0007669"/>
    <property type="project" value="TreeGrafter"/>
</dbReference>
<gene>
    <name evidence="3" type="ORF">E0L32_008621</name>
</gene>
<protein>
    <submittedName>
        <fullName evidence="3">Uncharacterized protein</fullName>
    </submittedName>
</protein>
<keyword evidence="1" id="KW-0479">Metal-binding</keyword>
<organism evidence="3 4">
    <name type="scientific">Thyridium curvatum</name>
    <dbReference type="NCBI Taxonomy" id="1093900"/>
    <lineage>
        <taxon>Eukaryota</taxon>
        <taxon>Fungi</taxon>
        <taxon>Dikarya</taxon>
        <taxon>Ascomycota</taxon>
        <taxon>Pezizomycotina</taxon>
        <taxon>Sordariomycetes</taxon>
        <taxon>Sordariomycetidae</taxon>
        <taxon>Thyridiales</taxon>
        <taxon>Thyridiaceae</taxon>
        <taxon>Thyridium</taxon>
    </lineage>
</organism>
<dbReference type="STRING" id="1093900.A0A507AL47"/>
<dbReference type="AlphaFoldDB" id="A0A507AL47"/>
<name>A0A507AL47_9PEZI</name>
<evidence type="ECO:0000256" key="2">
    <source>
        <dbReference type="ARBA" id="ARBA00023004"/>
    </source>
</evidence>
<dbReference type="GeneID" id="41976068"/>
<evidence type="ECO:0000313" key="3">
    <source>
        <dbReference type="EMBL" id="TPX10402.1"/>
    </source>
</evidence>
<dbReference type="PANTHER" id="PTHR10869">
    <property type="entry name" value="PROLYL 4-HYDROXYLASE ALPHA SUBUNIT"/>
    <property type="match status" value="1"/>
</dbReference>
<sequence>MRVSESSHVEREDEVVRRIEKRALDFQGWRGDDTVMEHPTIQRYEVDVFYNYHYDWDPTMTKANRVTTFNIYLAGDYTRGGTNSPYLSPPKDTRWCDVIECDEAGKDGYQGVVVKPIARSAIYWENLQFTQTVPHIKECAMLAF</sequence>
<dbReference type="Proteomes" id="UP000319257">
    <property type="component" value="Unassembled WGS sequence"/>
</dbReference>
<evidence type="ECO:0000256" key="1">
    <source>
        <dbReference type="ARBA" id="ARBA00022723"/>
    </source>
</evidence>
<dbReference type="RefSeq" id="XP_030992113.1">
    <property type="nucleotide sequence ID" value="XM_031143496.1"/>
</dbReference>
<dbReference type="Gene3D" id="2.60.120.620">
    <property type="entry name" value="q2cbj1_9rhob like domain"/>
    <property type="match status" value="1"/>
</dbReference>
<reference evidence="3 4" key="1">
    <citation type="submission" date="2019-06" db="EMBL/GenBank/DDBJ databases">
        <title>Draft genome sequence of the filamentous fungus Phialemoniopsis curvata isolated from diesel fuel.</title>
        <authorList>
            <person name="Varaljay V.A."/>
            <person name="Lyon W.J."/>
            <person name="Crouch A.L."/>
            <person name="Drake C.E."/>
            <person name="Hollomon J.M."/>
            <person name="Nadeau L.J."/>
            <person name="Nunn H.S."/>
            <person name="Stevenson B.S."/>
            <person name="Bojanowski C.L."/>
            <person name="Crookes-Goodson W.J."/>
        </authorList>
    </citation>
    <scope>NUCLEOTIDE SEQUENCE [LARGE SCALE GENOMIC DNA]</scope>
    <source>
        <strain evidence="3 4">D216</strain>
    </source>
</reference>
<dbReference type="GO" id="GO:0004656">
    <property type="term" value="F:procollagen-proline 4-dioxygenase activity"/>
    <property type="evidence" value="ECO:0007669"/>
    <property type="project" value="TreeGrafter"/>
</dbReference>
<keyword evidence="4" id="KW-1185">Reference proteome</keyword>
<proteinExistence type="predicted"/>
<dbReference type="PANTHER" id="PTHR10869:SF246">
    <property type="entry name" value="TRANSMEMBRANE PROLYL 4-HYDROXYLASE"/>
    <property type="match status" value="1"/>
</dbReference>
<dbReference type="OrthoDB" id="420380at2759"/>
<dbReference type="InParanoid" id="A0A507AL47"/>
<dbReference type="GO" id="GO:0046872">
    <property type="term" value="F:metal ion binding"/>
    <property type="evidence" value="ECO:0007669"/>
    <property type="project" value="UniProtKB-KW"/>
</dbReference>
<evidence type="ECO:0000313" key="4">
    <source>
        <dbReference type="Proteomes" id="UP000319257"/>
    </source>
</evidence>
<comment type="caution">
    <text evidence="3">The sequence shown here is derived from an EMBL/GenBank/DDBJ whole genome shotgun (WGS) entry which is preliminary data.</text>
</comment>
<dbReference type="EMBL" id="SKBQ01000058">
    <property type="protein sequence ID" value="TPX10402.1"/>
    <property type="molecule type" value="Genomic_DNA"/>
</dbReference>
<keyword evidence="2" id="KW-0408">Iron</keyword>